<evidence type="ECO:0000313" key="1">
    <source>
        <dbReference type="EMBL" id="KAI4456627.1"/>
    </source>
</evidence>
<proteinExistence type="predicted"/>
<gene>
    <name evidence="1" type="ORF">MML48_8g00002794</name>
</gene>
<dbReference type="EMBL" id="CM043022">
    <property type="protein sequence ID" value="KAI4456627.1"/>
    <property type="molecule type" value="Genomic_DNA"/>
</dbReference>
<protein>
    <submittedName>
        <fullName evidence="1">Transposase is4</fullName>
    </submittedName>
</protein>
<evidence type="ECO:0000313" key="2">
    <source>
        <dbReference type="Proteomes" id="UP001056778"/>
    </source>
</evidence>
<name>A0ACB9SNC9_HOLOL</name>
<comment type="caution">
    <text evidence="1">The sequence shown here is derived from an EMBL/GenBank/DDBJ whole genome shotgun (WGS) entry which is preliminary data.</text>
</comment>
<accession>A0ACB9SNC9</accession>
<keyword evidence="2" id="KW-1185">Reference proteome</keyword>
<dbReference type="Proteomes" id="UP001056778">
    <property type="component" value="Chromosome 8"/>
</dbReference>
<organism evidence="1 2">
    <name type="scientific">Holotrichia oblita</name>
    <name type="common">Chafer beetle</name>
    <dbReference type="NCBI Taxonomy" id="644536"/>
    <lineage>
        <taxon>Eukaryota</taxon>
        <taxon>Metazoa</taxon>
        <taxon>Ecdysozoa</taxon>
        <taxon>Arthropoda</taxon>
        <taxon>Hexapoda</taxon>
        <taxon>Insecta</taxon>
        <taxon>Pterygota</taxon>
        <taxon>Neoptera</taxon>
        <taxon>Endopterygota</taxon>
        <taxon>Coleoptera</taxon>
        <taxon>Polyphaga</taxon>
        <taxon>Scarabaeiformia</taxon>
        <taxon>Scarabaeidae</taxon>
        <taxon>Melolonthinae</taxon>
        <taxon>Holotrichia</taxon>
    </lineage>
</organism>
<reference evidence="1" key="1">
    <citation type="submission" date="2022-04" db="EMBL/GenBank/DDBJ databases">
        <title>Chromosome-scale genome assembly of Holotrichia oblita Faldermann.</title>
        <authorList>
            <person name="Rongchong L."/>
        </authorList>
    </citation>
    <scope>NUCLEOTIDE SEQUENCE</scope>
    <source>
        <strain evidence="1">81SQS9</strain>
    </source>
</reference>
<sequence>MYFVNPRLQHAVTQSLRNWIFTLRSFIYVWNKLKNNGFKYISPRCFNQDPVENFFSCVRSHGVRNTNPTCSGFISSTKSLLINNLVSPHSPGSNCDEDDTIGVLSTLKSFFEKRITVEEQATFNIMEISSSTPVQRHATDFTTPYVAGAVAKKILKRLECSECRMKMESGTVLSQNTLIRNRQYKDNKLFHPTSNFTNAFHRLASTLHHILPSLVTNVGIKRQIRQSIDKANYSDIFCGEHPEYAENFIKITFNVIFFYYIRNINCILYGNDVRQKDLHVVTRLAYTKLCKKRAIK</sequence>